<keyword evidence="5" id="KW-0520">NAD</keyword>
<dbReference type="RefSeq" id="WP_163286342.1">
    <property type="nucleotide sequence ID" value="NZ_JAAGVY010000036.1"/>
</dbReference>
<feature type="active site" description="Proton acceptor" evidence="4">
    <location>
        <position position="439"/>
    </location>
</feature>
<gene>
    <name evidence="9" type="ORF">G3O08_15735</name>
</gene>
<keyword evidence="5" id="KW-0547">Nucleotide-binding</keyword>
<sequence length="461" mass="50135">METQHFAAIIIGSGQAGNPLASAFAKAGKKVALIEKDKLGGVCVNNGCTPTKTYVASARAAWAARNAKNLGVNVSEVKVDLKAIKARKNKIVEKSRTGLINMVDEKSQIHLFRGAAKFADAKTVEVNGQKLSADQIFINVGARPRIVEGFEKVKFYTNVSLLEIDEIPEKLIVIGGSYIGLEFAQIFSRFGSKVTIVEMNDRLISREDVETSKIIANILENEGIELELGAKCIGGKPYGEDGVEVQLHCSGEQRSIRGSAILMATGRQSNADLLALHNAGIKHDGHNHIHVNEFCETNVKNIFAVGDCNGKGAFTHTAYNDFEIVNSYLNGGNRKLSDRYTNYALYIDPPMGRVGLSRDQALNQGIDILYGRMEMSHVARAIEKGETQGFMEVVIDKKSEKILGATVLGTGGDEIIAVFLATMYAGASYKTLRDSVQTHPTVSELIPTMLQDLNELKSTKK</sequence>
<evidence type="ECO:0000313" key="9">
    <source>
        <dbReference type="EMBL" id="NEN24952.1"/>
    </source>
</evidence>
<dbReference type="EMBL" id="JAAGVY010000036">
    <property type="protein sequence ID" value="NEN24952.1"/>
    <property type="molecule type" value="Genomic_DNA"/>
</dbReference>
<feature type="binding site" evidence="5">
    <location>
        <begin position="175"/>
        <end position="182"/>
    </location>
    <ligand>
        <name>NAD(+)</name>
        <dbReference type="ChEBI" id="CHEBI:57540"/>
    </ligand>
</feature>
<feature type="domain" description="Pyridine nucleotide-disulphide oxidoreductase dimerisation" evidence="7">
    <location>
        <begin position="344"/>
        <end position="449"/>
    </location>
</feature>
<evidence type="ECO:0000256" key="5">
    <source>
        <dbReference type="PIRSR" id="PIRSR000350-3"/>
    </source>
</evidence>
<feature type="binding site" evidence="5">
    <location>
        <position position="198"/>
    </location>
    <ligand>
        <name>NAD(+)</name>
        <dbReference type="ChEBI" id="CHEBI:57540"/>
    </ligand>
</feature>
<dbReference type="InterPro" id="IPR036188">
    <property type="entry name" value="FAD/NAD-bd_sf"/>
</dbReference>
<comment type="caution">
    <text evidence="9">The sequence shown here is derived from an EMBL/GenBank/DDBJ whole genome shotgun (WGS) entry which is preliminary data.</text>
</comment>
<evidence type="ECO:0000313" key="10">
    <source>
        <dbReference type="Proteomes" id="UP000486602"/>
    </source>
</evidence>
<dbReference type="SUPFAM" id="SSF51905">
    <property type="entry name" value="FAD/NAD(P)-binding domain"/>
    <property type="match status" value="1"/>
</dbReference>
<feature type="binding site" evidence="5">
    <location>
        <position position="266"/>
    </location>
    <ligand>
        <name>NAD(+)</name>
        <dbReference type="ChEBI" id="CHEBI:57540"/>
    </ligand>
</feature>
<protein>
    <submittedName>
        <fullName evidence="9">Mercuric reductase</fullName>
    </submittedName>
</protein>
<dbReference type="AlphaFoldDB" id="A0A7K3WVK2"/>
<dbReference type="SUPFAM" id="SSF55424">
    <property type="entry name" value="FAD/NAD-linked reductases, dimerisation (C-terminal) domain"/>
    <property type="match status" value="1"/>
</dbReference>
<evidence type="ECO:0000256" key="4">
    <source>
        <dbReference type="PIRSR" id="PIRSR000350-2"/>
    </source>
</evidence>
<feature type="disulfide bond" description="Redox-active" evidence="6">
    <location>
        <begin position="43"/>
        <end position="48"/>
    </location>
</feature>
<dbReference type="PIRSF" id="PIRSF000350">
    <property type="entry name" value="Mercury_reductase_MerA"/>
    <property type="match status" value="1"/>
</dbReference>
<dbReference type="PANTHER" id="PTHR43014">
    <property type="entry name" value="MERCURIC REDUCTASE"/>
    <property type="match status" value="1"/>
</dbReference>
<dbReference type="InterPro" id="IPR004099">
    <property type="entry name" value="Pyr_nucl-diS_OxRdtase_dimer"/>
</dbReference>
<evidence type="ECO:0000256" key="6">
    <source>
        <dbReference type="PIRSR" id="PIRSR000350-4"/>
    </source>
</evidence>
<reference evidence="9 10" key="1">
    <citation type="submission" date="2020-02" db="EMBL/GenBank/DDBJ databases">
        <title>Out from the shadows clarifying the taxonomy of the family Cryomorphaceae and related taxa by utilizing the GTDB taxonomic framework.</title>
        <authorList>
            <person name="Bowman J.P."/>
        </authorList>
    </citation>
    <scope>NUCLEOTIDE SEQUENCE [LARGE SCALE GENOMIC DNA]</scope>
    <source>
        <strain evidence="9 10">QSSC 1-22</strain>
    </source>
</reference>
<feature type="binding site" evidence="5">
    <location>
        <position position="52"/>
    </location>
    <ligand>
        <name>FAD</name>
        <dbReference type="ChEBI" id="CHEBI:57692"/>
    </ligand>
</feature>
<dbReference type="GO" id="GO:0050660">
    <property type="term" value="F:flavin adenine dinucleotide binding"/>
    <property type="evidence" value="ECO:0007669"/>
    <property type="project" value="TreeGrafter"/>
</dbReference>
<dbReference type="Proteomes" id="UP000486602">
    <property type="component" value="Unassembled WGS sequence"/>
</dbReference>
<accession>A0A7K3WVK2</accession>
<keyword evidence="2" id="KW-0285">Flavoprotein</keyword>
<dbReference type="Gene3D" id="3.30.390.30">
    <property type="match status" value="1"/>
</dbReference>
<dbReference type="InterPro" id="IPR023753">
    <property type="entry name" value="FAD/NAD-binding_dom"/>
</dbReference>
<comment type="cofactor">
    <cofactor evidence="5">
        <name>FAD</name>
        <dbReference type="ChEBI" id="CHEBI:57692"/>
    </cofactor>
    <text evidence="5">Binds 1 FAD per subunit.</text>
</comment>
<proteinExistence type="inferred from homology"/>
<evidence type="ECO:0000259" key="7">
    <source>
        <dbReference type="Pfam" id="PF02852"/>
    </source>
</evidence>
<dbReference type="InterPro" id="IPR001100">
    <property type="entry name" value="Pyr_nuc-diS_OxRdtase"/>
</dbReference>
<evidence type="ECO:0000256" key="2">
    <source>
        <dbReference type="ARBA" id="ARBA00022630"/>
    </source>
</evidence>
<keyword evidence="10" id="KW-1185">Reference proteome</keyword>
<dbReference type="PRINTS" id="PR00368">
    <property type="entry name" value="FADPNR"/>
</dbReference>
<dbReference type="Pfam" id="PF02852">
    <property type="entry name" value="Pyr_redox_dim"/>
    <property type="match status" value="1"/>
</dbReference>
<dbReference type="PRINTS" id="PR00411">
    <property type="entry name" value="PNDRDTASEI"/>
</dbReference>
<name>A0A7K3WVK2_9FLAO</name>
<dbReference type="Pfam" id="PF07992">
    <property type="entry name" value="Pyr_redox_2"/>
    <property type="match status" value="1"/>
</dbReference>
<dbReference type="Gene3D" id="3.50.50.60">
    <property type="entry name" value="FAD/NAD(P)-binding domain"/>
    <property type="match status" value="2"/>
</dbReference>
<evidence type="ECO:0000259" key="8">
    <source>
        <dbReference type="Pfam" id="PF07992"/>
    </source>
</evidence>
<organism evidence="9 10">
    <name type="scientific">Cryomorpha ignava</name>
    <dbReference type="NCBI Taxonomy" id="101383"/>
    <lineage>
        <taxon>Bacteria</taxon>
        <taxon>Pseudomonadati</taxon>
        <taxon>Bacteroidota</taxon>
        <taxon>Flavobacteriia</taxon>
        <taxon>Flavobacteriales</taxon>
        <taxon>Cryomorphaceae</taxon>
        <taxon>Cryomorpha</taxon>
    </lineage>
</organism>
<dbReference type="PANTHER" id="PTHR43014:SF2">
    <property type="entry name" value="MERCURIC REDUCTASE"/>
    <property type="match status" value="1"/>
</dbReference>
<feature type="domain" description="FAD/NAD(P)-binding" evidence="8">
    <location>
        <begin position="8"/>
        <end position="319"/>
    </location>
</feature>
<comment type="similarity">
    <text evidence="1">Belongs to the class-I pyridine nucleotide-disulfide oxidoreductase family.</text>
</comment>
<evidence type="ECO:0000256" key="3">
    <source>
        <dbReference type="ARBA" id="ARBA00022827"/>
    </source>
</evidence>
<dbReference type="InterPro" id="IPR016156">
    <property type="entry name" value="FAD/NAD-linked_Rdtase_dimer_sf"/>
</dbReference>
<evidence type="ECO:0000256" key="1">
    <source>
        <dbReference type="ARBA" id="ARBA00007532"/>
    </source>
</evidence>
<dbReference type="GO" id="GO:0003955">
    <property type="term" value="F:NAD(P)H dehydrogenase (quinone) activity"/>
    <property type="evidence" value="ECO:0007669"/>
    <property type="project" value="TreeGrafter"/>
</dbReference>
<keyword evidence="3 5" id="KW-0274">FAD</keyword>
<feature type="binding site" evidence="5">
    <location>
        <position position="307"/>
    </location>
    <ligand>
        <name>FAD</name>
        <dbReference type="ChEBI" id="CHEBI:57692"/>
    </ligand>
</feature>